<keyword evidence="6 7" id="KW-0472">Membrane</keyword>
<feature type="transmembrane region" description="Helical" evidence="7">
    <location>
        <begin position="6"/>
        <end position="22"/>
    </location>
</feature>
<reference evidence="8 9" key="1">
    <citation type="journal article" date="2008" name="PLoS ONE">
        <title>Genome sequence of Brucella abortus vaccine strain S19 compared to virulent strains yields candidate virulence genes.</title>
        <authorList>
            <person name="Crasta O.R."/>
            <person name="Folkerts O."/>
            <person name="Fei Z."/>
            <person name="Mane S.P."/>
            <person name="Evans C."/>
            <person name="Martino-Catt S."/>
            <person name="Bricker B."/>
            <person name="Yu G."/>
            <person name="Du L."/>
            <person name="Sobral B.W."/>
        </authorList>
    </citation>
    <scope>NUCLEOTIDE SEQUENCE [LARGE SCALE GENOMIC DNA]</scope>
    <source>
        <strain evidence="8 9">S19</strain>
    </source>
</reference>
<dbReference type="HOGENOM" id="CLU_160040_2_3_5"/>
<dbReference type="AlphaFoldDB" id="A0A0F6APF5"/>
<dbReference type="GO" id="GO:0005886">
    <property type="term" value="C:plasma membrane"/>
    <property type="evidence" value="ECO:0007669"/>
    <property type="project" value="UniProtKB-SubCell"/>
</dbReference>
<evidence type="ECO:0000256" key="1">
    <source>
        <dbReference type="ARBA" id="ARBA00004651"/>
    </source>
</evidence>
<keyword evidence="4 7" id="KW-0812">Transmembrane</keyword>
<gene>
    <name evidence="8" type="ordered locus">BAbS19_I04240</name>
</gene>
<evidence type="ECO:0000256" key="4">
    <source>
        <dbReference type="ARBA" id="ARBA00022692"/>
    </source>
</evidence>
<dbReference type="PANTHER" id="PTHR33884">
    <property type="entry name" value="UPF0410 PROTEIN YMGE"/>
    <property type="match status" value="1"/>
</dbReference>
<evidence type="ECO:0000256" key="3">
    <source>
        <dbReference type="ARBA" id="ARBA00022475"/>
    </source>
</evidence>
<evidence type="ECO:0000256" key="7">
    <source>
        <dbReference type="SAM" id="Phobius"/>
    </source>
</evidence>
<comment type="subcellular location">
    <subcellularLocation>
        <location evidence="1">Cell membrane</location>
        <topology evidence="1">Multi-pass membrane protein</topology>
    </subcellularLocation>
</comment>
<protein>
    <submittedName>
        <fullName evidence="8">Transglycosylase-associated protein</fullName>
    </submittedName>
</protein>
<sequence length="86" mass="8915">MSVISWIILGLIAGFIGSKIVNKSGQGMFFDIALGVVGAIIGGVIFTFFGAQGVTGLNIYSLIVSVIGAVIVLWIYHAVTGKRSIG</sequence>
<evidence type="ECO:0000256" key="2">
    <source>
        <dbReference type="ARBA" id="ARBA00011006"/>
    </source>
</evidence>
<evidence type="ECO:0000256" key="5">
    <source>
        <dbReference type="ARBA" id="ARBA00022989"/>
    </source>
</evidence>
<feature type="transmembrane region" description="Helical" evidence="7">
    <location>
        <begin position="29"/>
        <end position="51"/>
    </location>
</feature>
<evidence type="ECO:0000313" key="8">
    <source>
        <dbReference type="EMBL" id="ACD71963.1"/>
    </source>
</evidence>
<evidence type="ECO:0000313" key="9">
    <source>
        <dbReference type="Proteomes" id="UP000002565"/>
    </source>
</evidence>
<keyword evidence="5 7" id="KW-1133">Transmembrane helix</keyword>
<dbReference type="Proteomes" id="UP000002565">
    <property type="component" value="Chromosome 1"/>
</dbReference>
<name>A0A0F6APF5_BRUA1</name>
<dbReference type="GeneID" id="93017120"/>
<keyword evidence="3" id="KW-1003">Cell membrane</keyword>
<accession>A0A0F6APF5</accession>
<dbReference type="InterPro" id="IPR007341">
    <property type="entry name" value="Transgly_assoc"/>
</dbReference>
<dbReference type="Pfam" id="PF04226">
    <property type="entry name" value="Transgly_assoc"/>
    <property type="match status" value="1"/>
</dbReference>
<dbReference type="KEGG" id="bmc:BAbS19_I04240"/>
<proteinExistence type="inferred from homology"/>
<dbReference type="EMBL" id="CP000887">
    <property type="protein sequence ID" value="ACD71963.1"/>
    <property type="molecule type" value="Genomic_DNA"/>
</dbReference>
<organism evidence="8 9">
    <name type="scientific">Brucella abortus (strain S19)</name>
    <dbReference type="NCBI Taxonomy" id="430066"/>
    <lineage>
        <taxon>Bacteria</taxon>
        <taxon>Pseudomonadati</taxon>
        <taxon>Pseudomonadota</taxon>
        <taxon>Alphaproteobacteria</taxon>
        <taxon>Hyphomicrobiales</taxon>
        <taxon>Brucellaceae</taxon>
        <taxon>Brucella/Ochrobactrum group</taxon>
        <taxon>Brucella</taxon>
    </lineage>
</organism>
<feature type="transmembrane region" description="Helical" evidence="7">
    <location>
        <begin position="57"/>
        <end position="76"/>
    </location>
</feature>
<evidence type="ECO:0000256" key="6">
    <source>
        <dbReference type="ARBA" id="ARBA00023136"/>
    </source>
</evidence>
<dbReference type="RefSeq" id="WP_002963590.1">
    <property type="nucleotide sequence ID" value="NC_010742.1"/>
</dbReference>
<dbReference type="PANTHER" id="PTHR33884:SF3">
    <property type="entry name" value="UPF0410 PROTEIN YMGE"/>
    <property type="match status" value="1"/>
</dbReference>
<comment type="similarity">
    <text evidence="2">Belongs to the UPF0410 family.</text>
</comment>